<evidence type="ECO:0000256" key="6">
    <source>
        <dbReference type="ARBA" id="ARBA00022884"/>
    </source>
</evidence>
<comment type="similarity">
    <text evidence="1">Belongs to the HicA mRNA interferase family.</text>
</comment>
<comment type="caution">
    <text evidence="8">The sequence shown here is derived from an EMBL/GenBank/DDBJ whole genome shotgun (WGS) entry which is preliminary data.</text>
</comment>
<evidence type="ECO:0000313" key="9">
    <source>
        <dbReference type="Proteomes" id="UP000761380"/>
    </source>
</evidence>
<dbReference type="GO" id="GO:0016787">
    <property type="term" value="F:hydrolase activity"/>
    <property type="evidence" value="ECO:0007669"/>
    <property type="project" value="UniProtKB-KW"/>
</dbReference>
<keyword evidence="2" id="KW-1277">Toxin-antitoxin system</keyword>
<evidence type="ECO:0000313" key="8">
    <source>
        <dbReference type="EMBL" id="MBE6092061.1"/>
    </source>
</evidence>
<dbReference type="GO" id="GO:0003729">
    <property type="term" value="F:mRNA binding"/>
    <property type="evidence" value="ECO:0007669"/>
    <property type="project" value="InterPro"/>
</dbReference>
<dbReference type="Gene3D" id="3.30.920.30">
    <property type="entry name" value="Hypothetical protein"/>
    <property type="match status" value="1"/>
</dbReference>
<dbReference type="InterPro" id="IPR012933">
    <property type="entry name" value="HicA_mRNA_interferase"/>
</dbReference>
<gene>
    <name evidence="8" type="ORF">E7201_02610</name>
</gene>
<dbReference type="Pfam" id="PF07927">
    <property type="entry name" value="HicA_toxin"/>
    <property type="match status" value="1"/>
</dbReference>
<keyword evidence="6" id="KW-0694">RNA-binding</keyword>
<sequence>MKRSELWKILKEHGCKIVEHGSNHDKVYSPITNKTFPLWRHAKDMKKGTVDAILKQAGIK</sequence>
<evidence type="ECO:0000256" key="2">
    <source>
        <dbReference type="ARBA" id="ARBA00022649"/>
    </source>
</evidence>
<proteinExistence type="inferred from homology"/>
<organism evidence="8 9">
    <name type="scientific">Selenomonas ruminantium</name>
    <dbReference type="NCBI Taxonomy" id="971"/>
    <lineage>
        <taxon>Bacteria</taxon>
        <taxon>Bacillati</taxon>
        <taxon>Bacillota</taxon>
        <taxon>Negativicutes</taxon>
        <taxon>Selenomonadales</taxon>
        <taxon>Selenomonadaceae</taxon>
        <taxon>Selenomonas</taxon>
    </lineage>
</organism>
<dbReference type="Proteomes" id="UP000761380">
    <property type="component" value="Unassembled WGS sequence"/>
</dbReference>
<dbReference type="EMBL" id="SVBY01000011">
    <property type="protein sequence ID" value="MBE6092061.1"/>
    <property type="molecule type" value="Genomic_DNA"/>
</dbReference>
<evidence type="ECO:0000256" key="1">
    <source>
        <dbReference type="ARBA" id="ARBA00006620"/>
    </source>
</evidence>
<reference evidence="8" key="1">
    <citation type="submission" date="2019-04" db="EMBL/GenBank/DDBJ databases">
        <title>Evolution of Biomass-Degrading Anaerobic Consortia Revealed by Metagenomics.</title>
        <authorList>
            <person name="Peng X."/>
        </authorList>
    </citation>
    <scope>NUCLEOTIDE SEQUENCE</scope>
    <source>
        <strain evidence="8">SIG240</strain>
    </source>
</reference>
<dbReference type="GO" id="GO:0004519">
    <property type="term" value="F:endonuclease activity"/>
    <property type="evidence" value="ECO:0007669"/>
    <property type="project" value="UniProtKB-KW"/>
</dbReference>
<accession>A0A927ZQQ5</accession>
<dbReference type="InterPro" id="IPR038570">
    <property type="entry name" value="HicA_sf"/>
</dbReference>
<keyword evidence="7" id="KW-0346">Stress response</keyword>
<keyword evidence="4" id="KW-0255">Endonuclease</keyword>
<name>A0A927ZQQ5_SELRU</name>
<protein>
    <submittedName>
        <fullName evidence="8">Type II toxin-antitoxin system HicA family toxin</fullName>
    </submittedName>
</protein>
<keyword evidence="3" id="KW-0540">Nuclease</keyword>
<dbReference type="SUPFAM" id="SSF54786">
    <property type="entry name" value="YcfA/nrd intein domain"/>
    <property type="match status" value="1"/>
</dbReference>
<keyword evidence="5" id="KW-0378">Hydrolase</keyword>
<evidence type="ECO:0000256" key="4">
    <source>
        <dbReference type="ARBA" id="ARBA00022759"/>
    </source>
</evidence>
<evidence type="ECO:0000256" key="5">
    <source>
        <dbReference type="ARBA" id="ARBA00022801"/>
    </source>
</evidence>
<dbReference type="AlphaFoldDB" id="A0A927ZQQ5"/>
<evidence type="ECO:0000256" key="3">
    <source>
        <dbReference type="ARBA" id="ARBA00022722"/>
    </source>
</evidence>
<evidence type="ECO:0000256" key="7">
    <source>
        <dbReference type="ARBA" id="ARBA00023016"/>
    </source>
</evidence>